<keyword evidence="1" id="KW-0812">Transmembrane</keyword>
<dbReference type="InterPro" id="IPR014231">
    <property type="entry name" value="Spore_YpjB"/>
</dbReference>
<accession>A0A1U9K9N6</accession>
<keyword evidence="1" id="KW-0472">Membrane</keyword>
<dbReference type="Proteomes" id="UP000188603">
    <property type="component" value="Chromosome"/>
</dbReference>
<feature type="chain" id="PRO_5012346470" description="Sporulation protein YpjB" evidence="2">
    <location>
        <begin position="25"/>
        <end position="263"/>
    </location>
</feature>
<gene>
    <name evidence="3" type="ORF">B0W44_14180</name>
</gene>
<feature type="transmembrane region" description="Helical" evidence="1">
    <location>
        <begin position="234"/>
        <end position="252"/>
    </location>
</feature>
<dbReference type="STRING" id="1471761.B0W44_14180"/>
<evidence type="ECO:0000313" key="4">
    <source>
        <dbReference type="Proteomes" id="UP000188603"/>
    </source>
</evidence>
<dbReference type="Pfam" id="PF09577">
    <property type="entry name" value="Spore_YpjB"/>
    <property type="match status" value="1"/>
</dbReference>
<sequence length="263" mass="30234">MLRKAVCFMAAAMIVIGNVPHVSAQDSLESMVQLSEEFYTLTKTEDWTEARNTLWKLTHTFSRHNWKDTDLSVEGLHALSDALIQAKRALTKANPDGHEILMHGIRVRLGFDALENREQPLWHRYYSTLKQDVSQLKDAVPTEDKTEIQQSLDRLYAHYHLIQPALYVSRTPEVIERVDALFTYMGEQIHDVTVNRQQLQQAVEQWEKLIPPLFYGTDAEVLAVGQLPEYSIHLTTWLLAVLIGGVLTYVVWRKAQGEQVIRL</sequence>
<protein>
    <recommendedName>
        <fullName evidence="5">Sporulation protein YpjB</fullName>
    </recommendedName>
</protein>
<dbReference type="EMBL" id="CP019699">
    <property type="protein sequence ID" value="AQS56726.1"/>
    <property type="molecule type" value="Genomic_DNA"/>
</dbReference>
<evidence type="ECO:0000313" key="3">
    <source>
        <dbReference type="EMBL" id="AQS56726.1"/>
    </source>
</evidence>
<proteinExistence type="predicted"/>
<evidence type="ECO:0008006" key="5">
    <source>
        <dbReference type="Google" id="ProtNLM"/>
    </source>
</evidence>
<reference evidence="3 4" key="1">
    <citation type="journal article" date="2015" name="Int. J. Syst. Evol. Microbiol.">
        <title>Novibacillus thermophilus gen. nov., sp. nov., a Gram-staining-negative and moderately thermophilic member of the family Thermoactinomycetaceae.</title>
        <authorList>
            <person name="Yang G."/>
            <person name="Chen J."/>
            <person name="Zhou S."/>
        </authorList>
    </citation>
    <scope>NUCLEOTIDE SEQUENCE [LARGE SCALE GENOMIC DNA]</scope>
    <source>
        <strain evidence="3 4">SG-1</strain>
    </source>
</reference>
<dbReference type="AlphaFoldDB" id="A0A1U9K9N6"/>
<keyword evidence="4" id="KW-1185">Reference proteome</keyword>
<dbReference type="RefSeq" id="WP_077720591.1">
    <property type="nucleotide sequence ID" value="NZ_CP019699.1"/>
</dbReference>
<evidence type="ECO:0000256" key="2">
    <source>
        <dbReference type="SAM" id="SignalP"/>
    </source>
</evidence>
<name>A0A1U9K9N6_9BACL</name>
<dbReference type="OrthoDB" id="2464294at2"/>
<evidence type="ECO:0000256" key="1">
    <source>
        <dbReference type="SAM" id="Phobius"/>
    </source>
</evidence>
<keyword evidence="1" id="KW-1133">Transmembrane helix</keyword>
<feature type="signal peptide" evidence="2">
    <location>
        <begin position="1"/>
        <end position="24"/>
    </location>
</feature>
<organism evidence="3 4">
    <name type="scientific">Novibacillus thermophilus</name>
    <dbReference type="NCBI Taxonomy" id="1471761"/>
    <lineage>
        <taxon>Bacteria</taxon>
        <taxon>Bacillati</taxon>
        <taxon>Bacillota</taxon>
        <taxon>Bacilli</taxon>
        <taxon>Bacillales</taxon>
        <taxon>Thermoactinomycetaceae</taxon>
        <taxon>Novibacillus</taxon>
    </lineage>
</organism>
<dbReference type="KEGG" id="ntr:B0W44_14180"/>
<keyword evidence="2" id="KW-0732">Signal</keyword>